<dbReference type="Proteomes" id="UP001325479">
    <property type="component" value="Chromosome"/>
</dbReference>
<dbReference type="InterPro" id="IPR001109">
    <property type="entry name" value="Hydrogenase_HupF/HypC"/>
</dbReference>
<dbReference type="NCBIfam" id="TIGR00074">
    <property type="entry name" value="hypC_hupF"/>
    <property type="match status" value="1"/>
</dbReference>
<dbReference type="PROSITE" id="PS01097">
    <property type="entry name" value="HUPF_HYPC"/>
    <property type="match status" value="1"/>
</dbReference>
<dbReference type="RefSeq" id="WP_114809718.1">
    <property type="nucleotide sequence ID" value="NZ_CP139965.1"/>
</dbReference>
<organism evidence="2 3">
    <name type="scientific">Paraburkholderia kururiensis</name>
    <dbReference type="NCBI Taxonomy" id="984307"/>
    <lineage>
        <taxon>Bacteria</taxon>
        <taxon>Pseudomonadati</taxon>
        <taxon>Pseudomonadota</taxon>
        <taxon>Betaproteobacteria</taxon>
        <taxon>Burkholderiales</taxon>
        <taxon>Burkholderiaceae</taxon>
        <taxon>Paraburkholderia</taxon>
    </lineage>
</organism>
<dbReference type="SUPFAM" id="SSF159127">
    <property type="entry name" value="HupF/HypC-like"/>
    <property type="match status" value="1"/>
</dbReference>
<evidence type="ECO:0000256" key="1">
    <source>
        <dbReference type="ARBA" id="ARBA00006018"/>
    </source>
</evidence>
<dbReference type="PRINTS" id="PR00445">
    <property type="entry name" value="HUPFHYPC"/>
</dbReference>
<keyword evidence="3" id="KW-1185">Reference proteome</keyword>
<protein>
    <submittedName>
        <fullName evidence="2">HypC/HybG/HupF family hydrogenase formation chaperone</fullName>
    </submittedName>
</protein>
<dbReference type="Pfam" id="PF01455">
    <property type="entry name" value="HupF_HypC"/>
    <property type="match status" value="1"/>
</dbReference>
<evidence type="ECO:0000313" key="3">
    <source>
        <dbReference type="Proteomes" id="UP001325479"/>
    </source>
</evidence>
<comment type="similarity">
    <text evidence="1">Belongs to the HupF/HypC family.</text>
</comment>
<reference evidence="2 3" key="1">
    <citation type="submission" date="2023-12" db="EMBL/GenBank/DDBJ databases">
        <title>Genome sequencing and assembly of bacterial species from a model synthetic community.</title>
        <authorList>
            <person name="Hogle S.L."/>
        </authorList>
    </citation>
    <scope>NUCLEOTIDE SEQUENCE [LARGE SCALE GENOMIC DNA]</scope>
    <source>
        <strain evidence="2 3">HAMBI 2494</strain>
    </source>
</reference>
<dbReference type="EMBL" id="CP139965">
    <property type="protein sequence ID" value="WQD78602.1"/>
    <property type="molecule type" value="Genomic_DNA"/>
</dbReference>
<proteinExistence type="inferred from homology"/>
<dbReference type="PANTHER" id="PTHR35177">
    <property type="entry name" value="HYDROGENASE MATURATION FACTOR HYBG"/>
    <property type="match status" value="1"/>
</dbReference>
<gene>
    <name evidence="2" type="ORF">U0042_02530</name>
</gene>
<dbReference type="Gene3D" id="2.30.30.140">
    <property type="match status" value="1"/>
</dbReference>
<sequence length="80" mass="8373">MCLAVPGQILTIDGDDPLMRQGRVDFGGIVKAVNLAYVPEAMPGHYVLVHAGFAIAVIDEAEALKTLAALADLDAGEHDT</sequence>
<accession>A0ABZ0WMK3</accession>
<evidence type="ECO:0000313" key="2">
    <source>
        <dbReference type="EMBL" id="WQD78602.1"/>
    </source>
</evidence>
<dbReference type="PANTHER" id="PTHR35177:SF2">
    <property type="entry name" value="HYDROGENASE MATURATION FACTOR HYBG"/>
    <property type="match status" value="1"/>
</dbReference>
<name>A0ABZ0WMK3_9BURK</name>
<dbReference type="InterPro" id="IPR019812">
    <property type="entry name" value="Hydgase_assmbl_chp_CS"/>
</dbReference>